<keyword evidence="5" id="KW-0808">Transferase</keyword>
<evidence type="ECO:0000256" key="3">
    <source>
        <dbReference type="ARBA" id="ARBA00012438"/>
    </source>
</evidence>
<dbReference type="AlphaFoldDB" id="A0AA41W928"/>
<dbReference type="Gene3D" id="3.30.565.10">
    <property type="entry name" value="Histidine kinase-like ATPase, C-terminal domain"/>
    <property type="match status" value="1"/>
</dbReference>
<dbReference type="InterPro" id="IPR005467">
    <property type="entry name" value="His_kinase_dom"/>
</dbReference>
<dbReference type="CDD" id="cd00082">
    <property type="entry name" value="HisKA"/>
    <property type="match status" value="1"/>
</dbReference>
<keyword evidence="14" id="KW-1185">Reference proteome</keyword>
<evidence type="ECO:0000259" key="12">
    <source>
        <dbReference type="PROSITE" id="PS50885"/>
    </source>
</evidence>
<keyword evidence="13" id="KW-0547">Nucleotide-binding</keyword>
<dbReference type="SUPFAM" id="SSF55874">
    <property type="entry name" value="ATPase domain of HSP90 chaperone/DNA topoisomerase II/histidine kinase"/>
    <property type="match status" value="1"/>
</dbReference>
<dbReference type="Gene3D" id="1.10.287.130">
    <property type="match status" value="1"/>
</dbReference>
<reference evidence="13 14" key="1">
    <citation type="journal article" date="2013" name="Antonie Van Leeuwenhoek">
        <title>Echinimonas agarilytica gen. nov., sp. nov., a new gammaproteobacterium isolated from the sea urchin Strongylocentrotus intermedius.</title>
        <authorList>
            <person name="Nedashkovskaya O.I."/>
            <person name="Stenkova A.M."/>
            <person name="Zhukova N.V."/>
            <person name="Van Trappen S."/>
            <person name="Lee J.S."/>
            <person name="Kim S.B."/>
        </authorList>
    </citation>
    <scope>NUCLEOTIDE SEQUENCE [LARGE SCALE GENOMIC DNA]</scope>
    <source>
        <strain evidence="13 14">KMM 6351</strain>
    </source>
</reference>
<dbReference type="EC" id="2.7.13.3" evidence="3"/>
<comment type="subcellular location">
    <subcellularLocation>
        <location evidence="2">Membrane</location>
    </subcellularLocation>
</comment>
<dbReference type="PANTHER" id="PTHR45436">
    <property type="entry name" value="SENSOR HISTIDINE KINASE YKOH"/>
    <property type="match status" value="1"/>
</dbReference>
<dbReference type="InterPro" id="IPR003594">
    <property type="entry name" value="HATPase_dom"/>
</dbReference>
<keyword evidence="8 10" id="KW-1133">Transmembrane helix</keyword>
<evidence type="ECO:0000256" key="8">
    <source>
        <dbReference type="ARBA" id="ARBA00022989"/>
    </source>
</evidence>
<dbReference type="Proteomes" id="UP001165393">
    <property type="component" value="Unassembled WGS sequence"/>
</dbReference>
<name>A0AA41W928_9GAMM</name>
<dbReference type="SMART" id="SM00387">
    <property type="entry name" value="HATPase_c"/>
    <property type="match status" value="1"/>
</dbReference>
<evidence type="ECO:0000256" key="7">
    <source>
        <dbReference type="ARBA" id="ARBA00022777"/>
    </source>
</evidence>
<comment type="catalytic activity">
    <reaction evidence="1">
        <text>ATP + protein L-histidine = ADP + protein N-phospho-L-histidine.</text>
        <dbReference type="EC" id="2.7.13.3"/>
    </reaction>
</comment>
<keyword evidence="9" id="KW-0902">Two-component regulatory system</keyword>
<accession>A0AA41W928</accession>
<evidence type="ECO:0000256" key="9">
    <source>
        <dbReference type="ARBA" id="ARBA00023012"/>
    </source>
</evidence>
<feature type="domain" description="Histidine kinase" evidence="11">
    <location>
        <begin position="252"/>
        <end position="460"/>
    </location>
</feature>
<dbReference type="InterPro" id="IPR036097">
    <property type="entry name" value="HisK_dim/P_sf"/>
</dbReference>
<dbReference type="InterPro" id="IPR036890">
    <property type="entry name" value="HATPase_C_sf"/>
</dbReference>
<sequence>MKSIRSQLLFWLVPSFIVIAILAGATLYFSEKRRLNGSLDNELNKLARSVQLANRMPIPPRRFGGNMRTPKEIAENTRRLLNDENNSFYLQAWDEDGATVSKSENLAEYQFSYPSEQHRQRHYNSQLASGEYIRMHSFIVRLGPRVGEISVSVAISKTETNKQLAILTYKLIIGGIFFCCLLSLILVFTIRRTLAPIQYLSEKVAEVEAGSLHNRLNVEGVPTEINPLISRLNQLLARLEKSFERECQFNNDLAHELRTPLAAIRATSEVAMKWPEQSSVDDYRYIAESSSQLQNTIDSLLSLARIENSGSEILIEKVNISTIIEECIALQSSLVKERGIEVALSLNEQYLIESNPHLLRIIISNLISNAVEYAPENSEVIIDCKDNRSILTIANLAPNLDESDLSTIFDRLWRKDSSRTGTNHVGLGLSIAHSAATAISLKLTVELDDKQMLIMSLAKE</sequence>
<evidence type="ECO:0000313" key="13">
    <source>
        <dbReference type="EMBL" id="MCM2680822.1"/>
    </source>
</evidence>
<dbReference type="RefSeq" id="WP_251262298.1">
    <property type="nucleotide sequence ID" value="NZ_JAMQGP010000007.1"/>
</dbReference>
<dbReference type="Pfam" id="PF00672">
    <property type="entry name" value="HAMP"/>
    <property type="match status" value="1"/>
</dbReference>
<organism evidence="13 14">
    <name type="scientific">Echinimonas agarilytica</name>
    <dbReference type="NCBI Taxonomy" id="1215918"/>
    <lineage>
        <taxon>Bacteria</taxon>
        <taxon>Pseudomonadati</taxon>
        <taxon>Pseudomonadota</taxon>
        <taxon>Gammaproteobacteria</taxon>
        <taxon>Alteromonadales</taxon>
        <taxon>Echinimonadaceae</taxon>
        <taxon>Echinimonas</taxon>
    </lineage>
</organism>
<evidence type="ECO:0000256" key="5">
    <source>
        <dbReference type="ARBA" id="ARBA00022679"/>
    </source>
</evidence>
<dbReference type="EMBL" id="JAMQGP010000007">
    <property type="protein sequence ID" value="MCM2680822.1"/>
    <property type="molecule type" value="Genomic_DNA"/>
</dbReference>
<protein>
    <recommendedName>
        <fullName evidence="3">histidine kinase</fullName>
        <ecNumber evidence="3">2.7.13.3</ecNumber>
    </recommendedName>
</protein>
<feature type="domain" description="HAMP" evidence="12">
    <location>
        <begin position="191"/>
        <end position="244"/>
    </location>
</feature>
<evidence type="ECO:0000313" key="14">
    <source>
        <dbReference type="Proteomes" id="UP001165393"/>
    </source>
</evidence>
<gene>
    <name evidence="13" type="ORF">NAF29_14285</name>
</gene>
<evidence type="ECO:0000256" key="2">
    <source>
        <dbReference type="ARBA" id="ARBA00004370"/>
    </source>
</evidence>
<dbReference type="InterPro" id="IPR003661">
    <property type="entry name" value="HisK_dim/P_dom"/>
</dbReference>
<proteinExistence type="predicted"/>
<dbReference type="Pfam" id="PF02518">
    <property type="entry name" value="HATPase_c"/>
    <property type="match status" value="1"/>
</dbReference>
<feature type="transmembrane region" description="Helical" evidence="10">
    <location>
        <begin position="6"/>
        <end position="29"/>
    </location>
</feature>
<evidence type="ECO:0000259" key="11">
    <source>
        <dbReference type="PROSITE" id="PS50109"/>
    </source>
</evidence>
<keyword evidence="13" id="KW-0067">ATP-binding</keyword>
<dbReference type="InterPro" id="IPR050428">
    <property type="entry name" value="TCS_sensor_his_kinase"/>
</dbReference>
<evidence type="ECO:0000256" key="4">
    <source>
        <dbReference type="ARBA" id="ARBA00022553"/>
    </source>
</evidence>
<dbReference type="SMART" id="SM00388">
    <property type="entry name" value="HisKA"/>
    <property type="match status" value="1"/>
</dbReference>
<dbReference type="SMART" id="SM00304">
    <property type="entry name" value="HAMP"/>
    <property type="match status" value="1"/>
</dbReference>
<keyword evidence="10" id="KW-0472">Membrane</keyword>
<dbReference type="Pfam" id="PF08521">
    <property type="entry name" value="2CSK_N"/>
    <property type="match status" value="1"/>
</dbReference>
<dbReference type="PANTHER" id="PTHR45436:SF5">
    <property type="entry name" value="SENSOR HISTIDINE KINASE TRCS"/>
    <property type="match status" value="1"/>
</dbReference>
<evidence type="ECO:0000256" key="6">
    <source>
        <dbReference type="ARBA" id="ARBA00022692"/>
    </source>
</evidence>
<dbReference type="GO" id="GO:0000155">
    <property type="term" value="F:phosphorelay sensor kinase activity"/>
    <property type="evidence" value="ECO:0007669"/>
    <property type="project" value="InterPro"/>
</dbReference>
<dbReference type="Pfam" id="PF00512">
    <property type="entry name" value="HisKA"/>
    <property type="match status" value="1"/>
</dbReference>
<dbReference type="GO" id="GO:0005524">
    <property type="term" value="F:ATP binding"/>
    <property type="evidence" value="ECO:0007669"/>
    <property type="project" value="UniProtKB-KW"/>
</dbReference>
<dbReference type="InterPro" id="IPR013727">
    <property type="entry name" value="2CSK_N"/>
</dbReference>
<dbReference type="SUPFAM" id="SSF47384">
    <property type="entry name" value="Homodimeric domain of signal transducing histidine kinase"/>
    <property type="match status" value="1"/>
</dbReference>
<evidence type="ECO:0000256" key="1">
    <source>
        <dbReference type="ARBA" id="ARBA00000085"/>
    </source>
</evidence>
<dbReference type="GO" id="GO:0016020">
    <property type="term" value="C:membrane"/>
    <property type="evidence" value="ECO:0007669"/>
    <property type="project" value="UniProtKB-SubCell"/>
</dbReference>
<keyword evidence="6 10" id="KW-0812">Transmembrane</keyword>
<dbReference type="PROSITE" id="PS50885">
    <property type="entry name" value="HAMP"/>
    <property type="match status" value="1"/>
</dbReference>
<dbReference type="InterPro" id="IPR003660">
    <property type="entry name" value="HAMP_dom"/>
</dbReference>
<comment type="caution">
    <text evidence="13">The sequence shown here is derived from an EMBL/GenBank/DDBJ whole genome shotgun (WGS) entry which is preliminary data.</text>
</comment>
<feature type="transmembrane region" description="Helical" evidence="10">
    <location>
        <begin position="171"/>
        <end position="190"/>
    </location>
</feature>
<evidence type="ECO:0000256" key="10">
    <source>
        <dbReference type="SAM" id="Phobius"/>
    </source>
</evidence>
<keyword evidence="4" id="KW-0597">Phosphoprotein</keyword>
<keyword evidence="7" id="KW-0418">Kinase</keyword>
<dbReference type="PROSITE" id="PS50109">
    <property type="entry name" value="HIS_KIN"/>
    <property type="match status" value="1"/>
</dbReference>